<gene>
    <name evidence="2" type="ORF">IFM46972_08921</name>
</gene>
<dbReference type="EMBL" id="BLKC01000081">
    <property type="protein sequence ID" value="GFF49925.1"/>
    <property type="molecule type" value="Genomic_DNA"/>
</dbReference>
<name>A0A8H3S1V0_9EURO</name>
<dbReference type="Proteomes" id="UP000465221">
    <property type="component" value="Unassembled WGS sequence"/>
</dbReference>
<comment type="caution">
    <text evidence="2">The sequence shown here is derived from an EMBL/GenBank/DDBJ whole genome shotgun (WGS) entry which is preliminary data.</text>
</comment>
<dbReference type="PANTHER" id="PTHR34310">
    <property type="entry name" value="DUF427 DOMAIN PROTEIN (AFU_ORTHOLOGUE AFUA_3G02220)"/>
    <property type="match status" value="1"/>
</dbReference>
<dbReference type="Gene3D" id="2.170.150.40">
    <property type="entry name" value="Domain of unknown function (DUF427)"/>
    <property type="match status" value="1"/>
</dbReference>
<accession>A0A8H3S1V0</accession>
<proteinExistence type="predicted"/>
<dbReference type="AlphaFoldDB" id="A0A8H3S1V0"/>
<dbReference type="Pfam" id="PF04248">
    <property type="entry name" value="NTP_transf_9"/>
    <property type="match status" value="1"/>
</dbReference>
<evidence type="ECO:0000259" key="1">
    <source>
        <dbReference type="Pfam" id="PF04248"/>
    </source>
</evidence>
<dbReference type="InterPro" id="IPR038694">
    <property type="entry name" value="DUF427_sf"/>
</dbReference>
<reference evidence="2 3" key="1">
    <citation type="submission" date="2020-01" db="EMBL/GenBank/DDBJ databases">
        <title>Draft genome sequence of Aspergillus udagawae IFM 46972.</title>
        <authorList>
            <person name="Takahashi H."/>
            <person name="Yaguchi T."/>
        </authorList>
    </citation>
    <scope>NUCLEOTIDE SEQUENCE [LARGE SCALE GENOMIC DNA]</scope>
    <source>
        <strain evidence="2 3">IFM 46972</strain>
    </source>
</reference>
<evidence type="ECO:0000313" key="3">
    <source>
        <dbReference type="Proteomes" id="UP000465221"/>
    </source>
</evidence>
<evidence type="ECO:0000313" key="2">
    <source>
        <dbReference type="EMBL" id="GFF49925.1"/>
    </source>
</evidence>
<dbReference type="PANTHER" id="PTHR34310:SF5">
    <property type="entry name" value="DUF427 DOMAIN PROTEIN (AFU_ORTHOLOGUE AFUA_3G02220)"/>
    <property type="match status" value="1"/>
</dbReference>
<feature type="domain" description="DUF427" evidence="1">
    <location>
        <begin position="7"/>
        <end position="114"/>
    </location>
</feature>
<protein>
    <recommendedName>
        <fullName evidence="1">DUF427 domain-containing protein</fullName>
    </recommendedName>
</protein>
<organism evidence="2 3">
    <name type="scientific">Aspergillus udagawae</name>
    <dbReference type="NCBI Taxonomy" id="91492"/>
    <lineage>
        <taxon>Eukaryota</taxon>
        <taxon>Fungi</taxon>
        <taxon>Dikarya</taxon>
        <taxon>Ascomycota</taxon>
        <taxon>Pezizomycotina</taxon>
        <taxon>Eurotiomycetes</taxon>
        <taxon>Eurotiomycetidae</taxon>
        <taxon>Eurotiales</taxon>
        <taxon>Aspergillaceae</taxon>
        <taxon>Aspergillus</taxon>
        <taxon>Aspergillus subgen. Fumigati</taxon>
    </lineage>
</organism>
<sequence length="121" mass="13864">MPRALAKVGDHIVAETETWETVEGNIYVHRPYLSSTVVWFASVHAHDAQFPPSAIKDQSLLQHSDLSTFCSWKGYASYWNVAVDGKTIENAAWYYKEPYDAAKNIKDYIAFYKDKVEIVEE</sequence>
<dbReference type="InterPro" id="IPR007361">
    <property type="entry name" value="DUF427"/>
</dbReference>